<evidence type="ECO:0000313" key="2">
    <source>
        <dbReference type="Proteomes" id="UP000564385"/>
    </source>
</evidence>
<gene>
    <name evidence="1" type="ORF">HDF08_003512</name>
</gene>
<reference evidence="1 2" key="1">
    <citation type="submission" date="2020-07" db="EMBL/GenBank/DDBJ databases">
        <title>Genomic Encyclopedia of Type Strains, Phase IV (KMG-V): Genome sequencing to study the core and pangenomes of soil and plant-associated prokaryotes.</title>
        <authorList>
            <person name="Whitman W."/>
        </authorList>
    </citation>
    <scope>NUCLEOTIDE SEQUENCE [LARGE SCALE GENOMIC DNA]</scope>
    <source>
        <strain evidence="1 2">M8UP22</strain>
    </source>
</reference>
<organism evidence="1 2">
    <name type="scientific">Tunturiibacter lichenicola</name>
    <dbReference type="NCBI Taxonomy" id="2051959"/>
    <lineage>
        <taxon>Bacteria</taxon>
        <taxon>Pseudomonadati</taxon>
        <taxon>Acidobacteriota</taxon>
        <taxon>Terriglobia</taxon>
        <taxon>Terriglobales</taxon>
        <taxon>Acidobacteriaceae</taxon>
        <taxon>Tunturiibacter</taxon>
    </lineage>
</organism>
<name>A0A852VIE9_9BACT</name>
<dbReference type="Proteomes" id="UP000564385">
    <property type="component" value="Unassembled WGS sequence"/>
</dbReference>
<proteinExistence type="predicted"/>
<comment type="caution">
    <text evidence="1">The sequence shown here is derived from an EMBL/GenBank/DDBJ whole genome shotgun (WGS) entry which is preliminary data.</text>
</comment>
<sequence>MSQPKLYSVEEAIKAQKSLREAAGLGPEQFPIQAFVGMISDEIESLRKRGKTDDDIASLIQRNSAIEITAAEIAENYASPEERHQHSE</sequence>
<accession>A0A852VIE9</accession>
<protein>
    <submittedName>
        <fullName evidence="1">Uncharacterized protein</fullName>
    </submittedName>
</protein>
<dbReference type="AlphaFoldDB" id="A0A852VIE9"/>
<evidence type="ECO:0000313" key="1">
    <source>
        <dbReference type="EMBL" id="NYF91410.1"/>
    </source>
</evidence>
<dbReference type="EMBL" id="JACCCU010000002">
    <property type="protein sequence ID" value="NYF91410.1"/>
    <property type="molecule type" value="Genomic_DNA"/>
</dbReference>